<evidence type="ECO:0000313" key="1">
    <source>
        <dbReference type="EMBL" id="ABD33078.1"/>
    </source>
</evidence>
<accession>Q2HSU5</accession>
<organism evidence="1">
    <name type="scientific">Medicago truncatula</name>
    <name type="common">Barrel medic</name>
    <name type="synonym">Medicago tribuloides</name>
    <dbReference type="NCBI Taxonomy" id="3880"/>
    <lineage>
        <taxon>Eukaryota</taxon>
        <taxon>Viridiplantae</taxon>
        <taxon>Streptophyta</taxon>
        <taxon>Embryophyta</taxon>
        <taxon>Tracheophyta</taxon>
        <taxon>Spermatophyta</taxon>
        <taxon>Magnoliopsida</taxon>
        <taxon>eudicotyledons</taxon>
        <taxon>Gunneridae</taxon>
        <taxon>Pentapetalae</taxon>
        <taxon>rosids</taxon>
        <taxon>fabids</taxon>
        <taxon>Fabales</taxon>
        <taxon>Fabaceae</taxon>
        <taxon>Papilionoideae</taxon>
        <taxon>50 kb inversion clade</taxon>
        <taxon>NPAAA clade</taxon>
        <taxon>Hologalegina</taxon>
        <taxon>IRL clade</taxon>
        <taxon>Trifolieae</taxon>
        <taxon>Medicago</taxon>
    </lineage>
</organism>
<gene>
    <name evidence="1" type="ORF">MtrDRAFT_AC150891g31v2</name>
</gene>
<dbReference type="EMBL" id="AC150891">
    <property type="protein sequence ID" value="ABD33078.1"/>
    <property type="molecule type" value="Genomic_DNA"/>
</dbReference>
<protein>
    <submittedName>
        <fullName evidence="1">Uncharacterized protein</fullName>
    </submittedName>
</protein>
<proteinExistence type="predicted"/>
<dbReference type="AlphaFoldDB" id="Q2HSU5"/>
<reference evidence="1" key="1">
    <citation type="submission" date="2005-04" db="EMBL/GenBank/DDBJ databases">
        <authorList>
            <person name="Town C.D."/>
        </authorList>
    </citation>
    <scope>NUCLEOTIDE SEQUENCE</scope>
</reference>
<sequence length="51" mass="5914">MLVLQWYCQLSRLEWGQCIKTTTGRFKIWVFEAKNIQGIQLLVLVNSGNEG</sequence>
<reference evidence="1" key="2">
    <citation type="submission" date="2007-03" db="EMBL/GenBank/DDBJ databases">
        <authorList>
            <consortium name="The International Medicago Genome Annotation Group"/>
        </authorList>
    </citation>
    <scope>NUCLEOTIDE SEQUENCE</scope>
</reference>
<name>Q2HSU5_MEDTR</name>